<dbReference type="Pfam" id="PF05433">
    <property type="entry name" value="Rick_17kDa_Anti"/>
    <property type="match status" value="1"/>
</dbReference>
<keyword evidence="7" id="KW-1185">Reference proteome</keyword>
<proteinExistence type="predicted"/>
<evidence type="ECO:0000313" key="7">
    <source>
        <dbReference type="Proteomes" id="UP000569732"/>
    </source>
</evidence>
<organism evidence="6 7">
    <name type="scientific">Spartinivicinus marinus</name>
    <dbReference type="NCBI Taxonomy" id="2994442"/>
    <lineage>
        <taxon>Bacteria</taxon>
        <taxon>Pseudomonadati</taxon>
        <taxon>Pseudomonadota</taxon>
        <taxon>Gammaproteobacteria</taxon>
        <taxon>Oceanospirillales</taxon>
        <taxon>Zooshikellaceae</taxon>
        <taxon>Spartinivicinus</taxon>
    </lineage>
</organism>
<protein>
    <submittedName>
        <fullName evidence="6">SH3 domain-containing protein</fullName>
    </submittedName>
</protein>
<name>A0A853IBR9_9GAMM</name>
<evidence type="ECO:0000256" key="3">
    <source>
        <dbReference type="SAM" id="SignalP"/>
    </source>
</evidence>
<evidence type="ECO:0000256" key="1">
    <source>
        <dbReference type="ARBA" id="ARBA00004370"/>
    </source>
</evidence>
<dbReference type="InterPro" id="IPR008816">
    <property type="entry name" value="Gly_zipper_2TM_dom"/>
</dbReference>
<dbReference type="PROSITE" id="PS51257">
    <property type="entry name" value="PROKAR_LIPOPROTEIN"/>
    <property type="match status" value="1"/>
</dbReference>
<feature type="domain" description="SH3b" evidence="5">
    <location>
        <begin position="150"/>
        <end position="202"/>
    </location>
</feature>
<keyword evidence="3" id="KW-0732">Signal</keyword>
<dbReference type="Gene3D" id="2.30.30.40">
    <property type="entry name" value="SH3 Domains"/>
    <property type="match status" value="1"/>
</dbReference>
<dbReference type="InterPro" id="IPR003646">
    <property type="entry name" value="SH3-like_bac-type"/>
</dbReference>
<keyword evidence="2" id="KW-0472">Membrane</keyword>
<dbReference type="AlphaFoldDB" id="A0A853IBR9"/>
<evidence type="ECO:0000259" key="5">
    <source>
        <dbReference type="Pfam" id="PF08239"/>
    </source>
</evidence>
<dbReference type="InterPro" id="IPR051407">
    <property type="entry name" value="Bact_OM_lipoprot/Surf_antigen"/>
</dbReference>
<feature type="signal peptide" evidence="3">
    <location>
        <begin position="1"/>
        <end position="20"/>
    </location>
</feature>
<dbReference type="PANTHER" id="PTHR35603:SF2">
    <property type="entry name" value="OUTER MEMBRANE LIPOPROTEIN"/>
    <property type="match status" value="1"/>
</dbReference>
<dbReference type="GO" id="GO:0019867">
    <property type="term" value="C:outer membrane"/>
    <property type="evidence" value="ECO:0007669"/>
    <property type="project" value="InterPro"/>
</dbReference>
<evidence type="ECO:0000256" key="2">
    <source>
        <dbReference type="ARBA" id="ARBA00023136"/>
    </source>
</evidence>
<dbReference type="Proteomes" id="UP000569732">
    <property type="component" value="Unassembled WGS sequence"/>
</dbReference>
<evidence type="ECO:0000313" key="6">
    <source>
        <dbReference type="EMBL" id="NYZ66665.1"/>
    </source>
</evidence>
<accession>A0A853IBR9</accession>
<dbReference type="EMBL" id="JACCKB010000016">
    <property type="protein sequence ID" value="NYZ66665.1"/>
    <property type="molecule type" value="Genomic_DNA"/>
</dbReference>
<dbReference type="RefSeq" id="WP_180568693.1">
    <property type="nucleotide sequence ID" value="NZ_JACCKB010000016.1"/>
</dbReference>
<dbReference type="PANTHER" id="PTHR35603">
    <property type="match status" value="1"/>
</dbReference>
<comment type="subcellular location">
    <subcellularLocation>
        <location evidence="1">Membrane</location>
    </subcellularLocation>
</comment>
<feature type="domain" description="Glycine zipper 2TM" evidence="4">
    <location>
        <begin position="30"/>
        <end position="71"/>
    </location>
</feature>
<comment type="caution">
    <text evidence="6">The sequence shown here is derived from an EMBL/GenBank/DDBJ whole genome shotgun (WGS) entry which is preliminary data.</text>
</comment>
<reference evidence="6 7" key="1">
    <citation type="submission" date="2020-07" db="EMBL/GenBank/DDBJ databases">
        <title>Endozoicomonas sp. nov., isolated from sediment.</title>
        <authorList>
            <person name="Gu T."/>
        </authorList>
    </citation>
    <scope>NUCLEOTIDE SEQUENCE [LARGE SCALE GENOMIC DNA]</scope>
    <source>
        <strain evidence="6 7">SM1973</strain>
    </source>
</reference>
<feature type="chain" id="PRO_5032447079" evidence="3">
    <location>
        <begin position="21"/>
        <end position="289"/>
    </location>
</feature>
<evidence type="ECO:0000259" key="4">
    <source>
        <dbReference type="Pfam" id="PF05433"/>
    </source>
</evidence>
<dbReference type="Pfam" id="PF08239">
    <property type="entry name" value="SH3_3"/>
    <property type="match status" value="1"/>
</dbReference>
<sequence>MKKKLLACAICTSLAFSSGCENLNLNKESLGTAIGGVAGALAGSQVGKGKGRKIAILTGALIGAYVGNRIGAHLDEQDRIALQQRSVDVLNQTKDNQPVVWKSNKTDASATITPSNSRSENRPVSIVRDKRVEPVANMTLIGKPYKAVKSVNIRNMPSTIGNKVGGLNSGDVITAVGRTKSGWILVAKNNITLGYVSSSFLKPHSAAAPSEYQAVAMRDGGVTLEQVKKDQSGAIDLDSVNLDEIELVEDKVVAQTDCRNVDYKITNKGKETTETFNACKGADGAWEII</sequence>
<gene>
    <name evidence="6" type="ORF">H0A36_11655</name>
</gene>